<dbReference type="EMBL" id="JXNT01000006">
    <property type="protein sequence ID" value="ODM18443.1"/>
    <property type="molecule type" value="Genomic_DNA"/>
</dbReference>
<name>A0A1E3BBU5_ASPCR</name>
<comment type="similarity">
    <text evidence="2">Belongs to the major facilitator superfamily. Monocarboxylate porter (TC 2.A.1.13) family.</text>
</comment>
<feature type="transmembrane region" description="Helical" evidence="3">
    <location>
        <begin position="184"/>
        <end position="207"/>
    </location>
</feature>
<proteinExistence type="inferred from homology"/>
<dbReference type="SUPFAM" id="SSF103473">
    <property type="entry name" value="MFS general substrate transporter"/>
    <property type="match status" value="1"/>
</dbReference>
<feature type="transmembrane region" description="Helical" evidence="3">
    <location>
        <begin position="249"/>
        <end position="269"/>
    </location>
</feature>
<dbReference type="PANTHER" id="PTHR11360">
    <property type="entry name" value="MONOCARBOXYLATE TRANSPORTER"/>
    <property type="match status" value="1"/>
</dbReference>
<evidence type="ECO:0000256" key="2">
    <source>
        <dbReference type="ARBA" id="ARBA00006727"/>
    </source>
</evidence>
<dbReference type="InterPro" id="IPR011701">
    <property type="entry name" value="MFS"/>
</dbReference>
<evidence type="ECO:0000259" key="4">
    <source>
        <dbReference type="PROSITE" id="PS50850"/>
    </source>
</evidence>
<feature type="transmembrane region" description="Helical" evidence="3">
    <location>
        <begin position="74"/>
        <end position="97"/>
    </location>
</feature>
<dbReference type="Gene3D" id="1.20.1250.20">
    <property type="entry name" value="MFS general substrate transporter like domains"/>
    <property type="match status" value="2"/>
</dbReference>
<reference evidence="5 6" key="1">
    <citation type="journal article" date="2016" name="BMC Genomics">
        <title>Comparative genomic and transcriptomic analyses of the Fuzhuan brick tea-fermentation fungus Aspergillus cristatus.</title>
        <authorList>
            <person name="Ge Y."/>
            <person name="Wang Y."/>
            <person name="Liu Y."/>
            <person name="Tan Y."/>
            <person name="Ren X."/>
            <person name="Zhang X."/>
            <person name="Hyde K.D."/>
            <person name="Liu Y."/>
            <person name="Liu Z."/>
        </authorList>
    </citation>
    <scope>NUCLEOTIDE SEQUENCE [LARGE SCALE GENOMIC DNA]</scope>
    <source>
        <strain evidence="5 6">GZAAS20.1005</strain>
    </source>
</reference>
<dbReference type="InterPro" id="IPR020846">
    <property type="entry name" value="MFS_dom"/>
</dbReference>
<feature type="transmembrane region" description="Helical" evidence="3">
    <location>
        <begin position="219"/>
        <end position="237"/>
    </location>
</feature>
<keyword evidence="3" id="KW-0472">Membrane</keyword>
<keyword evidence="6" id="KW-1185">Reference proteome</keyword>
<feature type="transmembrane region" description="Helical" evidence="3">
    <location>
        <begin position="49"/>
        <end position="68"/>
    </location>
</feature>
<keyword evidence="3" id="KW-0812">Transmembrane</keyword>
<dbReference type="GO" id="GO:0016020">
    <property type="term" value="C:membrane"/>
    <property type="evidence" value="ECO:0007669"/>
    <property type="project" value="UniProtKB-SubCell"/>
</dbReference>
<dbReference type="InterPro" id="IPR050327">
    <property type="entry name" value="Proton-linked_MCT"/>
</dbReference>
<dbReference type="InterPro" id="IPR036259">
    <property type="entry name" value="MFS_trans_sf"/>
</dbReference>
<comment type="caution">
    <text evidence="5">The sequence shown here is derived from an EMBL/GenBank/DDBJ whole genome shotgun (WGS) entry which is preliminary data.</text>
</comment>
<feature type="transmembrane region" description="Helical" evidence="3">
    <location>
        <begin position="109"/>
        <end position="129"/>
    </location>
</feature>
<feature type="transmembrane region" description="Helical" evidence="3">
    <location>
        <begin position="339"/>
        <end position="361"/>
    </location>
</feature>
<dbReference type="PANTHER" id="PTHR11360:SF130">
    <property type="entry name" value="MAJOR FACILITATOR SUPERFAMILY (MFS) PROFILE DOMAIN-CONTAINING PROTEIN-RELATED"/>
    <property type="match status" value="1"/>
</dbReference>
<evidence type="ECO:0000256" key="1">
    <source>
        <dbReference type="ARBA" id="ARBA00004141"/>
    </source>
</evidence>
<evidence type="ECO:0000256" key="3">
    <source>
        <dbReference type="SAM" id="Phobius"/>
    </source>
</evidence>
<dbReference type="GO" id="GO:0022857">
    <property type="term" value="F:transmembrane transporter activity"/>
    <property type="evidence" value="ECO:0007669"/>
    <property type="project" value="InterPro"/>
</dbReference>
<feature type="transmembrane region" description="Helical" evidence="3">
    <location>
        <begin position="311"/>
        <end position="333"/>
    </location>
</feature>
<comment type="subcellular location">
    <subcellularLocation>
        <location evidence="1">Membrane</location>
        <topology evidence="1">Multi-pass membrane protein</topology>
    </subcellularLocation>
</comment>
<gene>
    <name evidence="5" type="ORF">SI65_06314</name>
</gene>
<evidence type="ECO:0000313" key="5">
    <source>
        <dbReference type="EMBL" id="ODM18443.1"/>
    </source>
</evidence>
<sequence length="374" mass="40305">MSNSFGVFQQFYTEALPQTPSGISWIGGVQVALLLFVGIFVGRLTDAGFFRHVFVLGVLLRLVGVFMMSLCKTYWQIMLAQAVCMGLGNGCTFCSGLPVMSSYFSRNRALAVGIAAAGAAVGGLIYPVVGDRLLYQDAIGFPWTVRVMGFIMLATQIPYVLLFKPYRPPRAAGPVIDWSAFKELPFIFFTISMFFNFWGLYFAFFYLGTFARDRIGISNSLNLTMVLNGVGIVGRILPGVIGDRVAGMLNILILLSFAASLLAYCWAAISKAAELYVFAVVYGIIAAALQSLFPATATTMTPSIERTGTRLGMILTIVGVASLMGPAIEGALIQEDDGVYLYAQLFSATAILIGALAAVACRIAKTGFKFKVKA</sequence>
<dbReference type="PROSITE" id="PS50850">
    <property type="entry name" value="MFS"/>
    <property type="match status" value="1"/>
</dbReference>
<dbReference type="AlphaFoldDB" id="A0A1E3BBU5"/>
<feature type="transmembrane region" description="Helical" evidence="3">
    <location>
        <begin position="141"/>
        <end position="163"/>
    </location>
</feature>
<dbReference type="OrthoDB" id="6499973at2759"/>
<dbReference type="Proteomes" id="UP000094569">
    <property type="component" value="Unassembled WGS sequence"/>
</dbReference>
<organism evidence="5 6">
    <name type="scientific">Aspergillus cristatus</name>
    <name type="common">Chinese Fuzhuan brick tea-fermentation fungus</name>
    <name type="synonym">Eurotium cristatum</name>
    <dbReference type="NCBI Taxonomy" id="573508"/>
    <lineage>
        <taxon>Eukaryota</taxon>
        <taxon>Fungi</taxon>
        <taxon>Dikarya</taxon>
        <taxon>Ascomycota</taxon>
        <taxon>Pezizomycotina</taxon>
        <taxon>Eurotiomycetes</taxon>
        <taxon>Eurotiomycetidae</taxon>
        <taxon>Eurotiales</taxon>
        <taxon>Aspergillaceae</taxon>
        <taxon>Aspergillus</taxon>
        <taxon>Aspergillus subgen. Aspergillus</taxon>
    </lineage>
</organism>
<feature type="domain" description="Major facilitator superfamily (MFS) profile" evidence="4">
    <location>
        <begin position="1"/>
        <end position="366"/>
    </location>
</feature>
<accession>A0A1E3BBU5</accession>
<feature type="transmembrane region" description="Helical" evidence="3">
    <location>
        <begin position="275"/>
        <end position="299"/>
    </location>
</feature>
<dbReference type="VEuPathDB" id="FungiDB:SI65_06314"/>
<protein>
    <recommendedName>
        <fullName evidence="4">Major facilitator superfamily (MFS) profile domain-containing protein</fullName>
    </recommendedName>
</protein>
<evidence type="ECO:0000313" key="6">
    <source>
        <dbReference type="Proteomes" id="UP000094569"/>
    </source>
</evidence>
<dbReference type="Pfam" id="PF07690">
    <property type="entry name" value="MFS_1"/>
    <property type="match status" value="1"/>
</dbReference>
<feature type="transmembrane region" description="Helical" evidence="3">
    <location>
        <begin position="22"/>
        <end position="42"/>
    </location>
</feature>
<keyword evidence="3" id="KW-1133">Transmembrane helix</keyword>